<organism evidence="1 2">
    <name type="scientific">Rangifer tarandus platyrhynchus</name>
    <name type="common">Svalbard reindeer</name>
    <dbReference type="NCBI Taxonomy" id="3082113"/>
    <lineage>
        <taxon>Eukaryota</taxon>
        <taxon>Metazoa</taxon>
        <taxon>Chordata</taxon>
        <taxon>Craniata</taxon>
        <taxon>Vertebrata</taxon>
        <taxon>Euteleostomi</taxon>
        <taxon>Mammalia</taxon>
        <taxon>Eutheria</taxon>
        <taxon>Laurasiatheria</taxon>
        <taxon>Artiodactyla</taxon>
        <taxon>Ruminantia</taxon>
        <taxon>Pecora</taxon>
        <taxon>Cervidae</taxon>
        <taxon>Odocoileinae</taxon>
        <taxon>Rangifer</taxon>
    </lineage>
</organism>
<proteinExistence type="predicted"/>
<reference evidence="1" key="1">
    <citation type="submission" date="2023-05" db="EMBL/GenBank/DDBJ databases">
        <authorList>
            <consortium name="ELIXIR-Norway"/>
        </authorList>
    </citation>
    <scope>NUCLEOTIDE SEQUENCE</scope>
</reference>
<evidence type="ECO:0000313" key="2">
    <source>
        <dbReference type="Proteomes" id="UP001162501"/>
    </source>
</evidence>
<protein>
    <submittedName>
        <fullName evidence="1">Uncharacterized protein</fullName>
    </submittedName>
</protein>
<evidence type="ECO:0000313" key="1">
    <source>
        <dbReference type="EMBL" id="CAN0490859.1"/>
    </source>
</evidence>
<name>A0AC59ZR70_RANTA</name>
<gene>
    <name evidence="1" type="ORF">MRATA1EN22A_LOCUS21624</name>
</gene>
<dbReference type="EMBL" id="OX596117">
    <property type="protein sequence ID" value="CAN0490859.1"/>
    <property type="molecule type" value="Genomic_DNA"/>
</dbReference>
<accession>A0AC59ZR70</accession>
<dbReference type="Proteomes" id="UP001162501">
    <property type="component" value="Chromosome 33"/>
</dbReference>
<reference evidence="1" key="2">
    <citation type="submission" date="2025-03" db="EMBL/GenBank/DDBJ databases">
        <authorList>
            <consortium name="ELIXIR-Norway"/>
            <consortium name="Elixir Norway"/>
        </authorList>
    </citation>
    <scope>NUCLEOTIDE SEQUENCE</scope>
</reference>
<sequence length="98" mass="10748">MASLLSAQTVPRGKTDDWVPAQGSLVPLERATHWESETYCHLETISCSSRKCQSVPGSPGLMERDDDCPGWLGGQRAYSTTKRPPQPTSLRHPLHTGC</sequence>